<dbReference type="PRINTS" id="PR00413">
    <property type="entry name" value="HADHALOGNASE"/>
</dbReference>
<evidence type="ECO:0000313" key="1">
    <source>
        <dbReference type="EMBL" id="MEX5719058.1"/>
    </source>
</evidence>
<dbReference type="SFLD" id="SFLDS00003">
    <property type="entry name" value="Haloacid_Dehalogenase"/>
    <property type="match status" value="1"/>
</dbReference>
<dbReference type="EC" id="3.1.3.-" evidence="1"/>
<reference evidence="1 2" key="1">
    <citation type="submission" date="2024-06" db="EMBL/GenBank/DDBJ databases">
        <title>Draft genome sequence of Geodermatophilus badlandi, a novel member of the Geodermatophilaceae isolated from badland sedimentary rocks in the Red desert, Wyoming, USA.</title>
        <authorList>
            <person name="Ben Tekaya S."/>
            <person name="Nouioui I."/>
            <person name="Flores G.M."/>
            <person name="Shaal M.N."/>
            <person name="Bredoire F."/>
            <person name="Basile F."/>
            <person name="Van Diepen L."/>
            <person name="Ward N.L."/>
        </authorList>
    </citation>
    <scope>NUCLEOTIDE SEQUENCE [LARGE SCALE GENOMIC DNA]</scope>
    <source>
        <strain evidence="1 2">WL48A</strain>
    </source>
</reference>
<dbReference type="EMBL" id="JBFNXQ010000032">
    <property type="protein sequence ID" value="MEX5719058.1"/>
    <property type="molecule type" value="Genomic_DNA"/>
</dbReference>
<evidence type="ECO:0000313" key="2">
    <source>
        <dbReference type="Proteomes" id="UP001560045"/>
    </source>
</evidence>
<accession>A0ABV3XG02</accession>
<dbReference type="Proteomes" id="UP001560045">
    <property type="component" value="Unassembled WGS sequence"/>
</dbReference>
<sequence length="223" mass="23652">MVTRGVLFDWRGTLVTCLTEREWVREALTLAGRTAAPADVERVVAAVAAADGPGDRLDAPGVDSDPVLHRRVYLDVFADAGLDDALAQALYAVESDLRHNPFADDVAATLAALHARRVRVAVVSDVHVDVRPAFDAAGLTRFVDVFTLSCETGVQKPDPAVFTRTLEALGVAAAEALMVGDRSGPDGGAVEQGIATLLLPPLRHVTERRLHRVLALSDAAPPP</sequence>
<dbReference type="Pfam" id="PF00702">
    <property type="entry name" value="Hydrolase"/>
    <property type="match status" value="1"/>
</dbReference>
<dbReference type="InterPro" id="IPR006439">
    <property type="entry name" value="HAD-SF_hydro_IA"/>
</dbReference>
<dbReference type="InterPro" id="IPR023214">
    <property type="entry name" value="HAD_sf"/>
</dbReference>
<name>A0ABV3XG02_9ACTN</name>
<dbReference type="PANTHER" id="PTHR46649:SF4">
    <property type="entry name" value="HALOACID DEHALOGENASE-LIKE HYDROLASE (HAD) SUPERFAMILY PROTEIN"/>
    <property type="match status" value="1"/>
</dbReference>
<dbReference type="Gene3D" id="3.40.50.1000">
    <property type="entry name" value="HAD superfamily/HAD-like"/>
    <property type="match status" value="1"/>
</dbReference>
<dbReference type="InterPro" id="IPR036412">
    <property type="entry name" value="HAD-like_sf"/>
</dbReference>
<dbReference type="RefSeq" id="WP_369206514.1">
    <property type="nucleotide sequence ID" value="NZ_JBFNXQ010000032.1"/>
</dbReference>
<dbReference type="SUPFAM" id="SSF56784">
    <property type="entry name" value="HAD-like"/>
    <property type="match status" value="1"/>
</dbReference>
<dbReference type="PANTHER" id="PTHR46649">
    <property type="match status" value="1"/>
</dbReference>
<dbReference type="SFLD" id="SFLDG01129">
    <property type="entry name" value="C1.5:_HAD__Beta-PGM__Phosphata"/>
    <property type="match status" value="1"/>
</dbReference>
<comment type="caution">
    <text evidence="1">The sequence shown here is derived from an EMBL/GenBank/DDBJ whole genome shotgun (WGS) entry which is preliminary data.</text>
</comment>
<organism evidence="1 2">
    <name type="scientific">Geodermatophilus maliterrae</name>
    <dbReference type="NCBI Taxonomy" id="3162531"/>
    <lineage>
        <taxon>Bacteria</taxon>
        <taxon>Bacillati</taxon>
        <taxon>Actinomycetota</taxon>
        <taxon>Actinomycetes</taxon>
        <taxon>Geodermatophilales</taxon>
        <taxon>Geodermatophilaceae</taxon>
        <taxon>Geodermatophilus</taxon>
    </lineage>
</organism>
<keyword evidence="1" id="KW-0378">Hydrolase</keyword>
<proteinExistence type="predicted"/>
<protein>
    <submittedName>
        <fullName evidence="1">HAD family hydrolase</fullName>
        <ecNumber evidence="1">3.1.3.-</ecNumber>
    </submittedName>
</protein>
<gene>
    <name evidence="1" type="ORF">ABQ292_11885</name>
</gene>
<dbReference type="GO" id="GO:0016787">
    <property type="term" value="F:hydrolase activity"/>
    <property type="evidence" value="ECO:0007669"/>
    <property type="project" value="UniProtKB-KW"/>
</dbReference>
<keyword evidence="2" id="KW-1185">Reference proteome</keyword>